<evidence type="ECO:0000313" key="2">
    <source>
        <dbReference type="Proteomes" id="UP000253204"/>
    </source>
</evidence>
<dbReference type="RefSeq" id="WP_114488766.1">
    <property type="nucleotide sequence ID" value="NZ_CBCSHM010000154.1"/>
</dbReference>
<organism evidence="1 2">
    <name type="scientific">Vreelandella rituensis</name>
    <dbReference type="NCBI Taxonomy" id="2282306"/>
    <lineage>
        <taxon>Bacteria</taxon>
        <taxon>Pseudomonadati</taxon>
        <taxon>Pseudomonadota</taxon>
        <taxon>Gammaproteobacteria</taxon>
        <taxon>Oceanospirillales</taxon>
        <taxon>Halomonadaceae</taxon>
        <taxon>Vreelandella</taxon>
    </lineage>
</organism>
<dbReference type="Proteomes" id="UP000253204">
    <property type="component" value="Unassembled WGS sequence"/>
</dbReference>
<dbReference type="EMBL" id="QPIJ01000130">
    <property type="protein sequence ID" value="RCV85675.1"/>
    <property type="molecule type" value="Genomic_DNA"/>
</dbReference>
<reference evidence="1 2" key="1">
    <citation type="submission" date="2018-07" db="EMBL/GenBank/DDBJ databases">
        <title>Halomonas rutogse sp. nov., isolated from Lake TangqianCo on Tibetan Plateau.</title>
        <authorList>
            <person name="Lu H."/>
            <person name="Xing P."/>
            <person name="Wu Q."/>
        </authorList>
    </citation>
    <scope>NUCLEOTIDE SEQUENCE [LARGE SCALE GENOMIC DNA]</scope>
    <source>
        <strain evidence="1 2">TQ8S</strain>
    </source>
</reference>
<name>A0A368TM09_9GAMM</name>
<accession>A0A368TM09</accession>
<dbReference type="AlphaFoldDB" id="A0A368TM09"/>
<gene>
    <name evidence="1" type="ORF">DU506_20980</name>
</gene>
<evidence type="ECO:0000313" key="1">
    <source>
        <dbReference type="EMBL" id="RCV85675.1"/>
    </source>
</evidence>
<protein>
    <recommendedName>
        <fullName evidence="3">Transposase</fullName>
    </recommendedName>
</protein>
<proteinExistence type="predicted"/>
<comment type="caution">
    <text evidence="1">The sequence shown here is derived from an EMBL/GenBank/DDBJ whole genome shotgun (WGS) entry which is preliminary data.</text>
</comment>
<keyword evidence="2" id="KW-1185">Reference proteome</keyword>
<sequence length="121" mass="13252">MSQIPTTLKEKRRFWHSHLEAWRDSGLSMAGYARQAGLSSKSLSYWHGKIRHESSPAATTQRPRLLPVSVAATTAPDTSESSASNDAGLCLVTRQGQRVEIATDFDPATLQRLLTVLETSA</sequence>
<dbReference type="OrthoDB" id="6368379at2"/>
<evidence type="ECO:0008006" key="3">
    <source>
        <dbReference type="Google" id="ProtNLM"/>
    </source>
</evidence>
<dbReference type="NCBIfam" id="NF047593">
    <property type="entry name" value="IS66_ISAeme5_TnpA"/>
    <property type="match status" value="1"/>
</dbReference>